<dbReference type="GO" id="GO:0009089">
    <property type="term" value="P:lysine biosynthetic process via diaminopimelate"/>
    <property type="evidence" value="ECO:0007669"/>
    <property type="project" value="UniProtKB-UniPathway"/>
</dbReference>
<keyword evidence="22" id="KW-0486">Methionine biosynthesis</keyword>
<keyword evidence="10" id="KW-0028">Amino-acid biosynthesis</keyword>
<keyword evidence="23" id="KW-0511">Multifunctional enzyme</keyword>
<dbReference type="GO" id="GO:0050661">
    <property type="term" value="F:NADP binding"/>
    <property type="evidence" value="ECO:0007669"/>
    <property type="project" value="InterPro"/>
</dbReference>
<keyword evidence="13" id="KW-0479">Metal-binding</keyword>
<dbReference type="SUPFAM" id="SSF55021">
    <property type="entry name" value="ACT-like"/>
    <property type="match status" value="1"/>
</dbReference>
<comment type="catalytic activity">
    <reaction evidence="25">
        <text>L-aspartate + ATP = 4-phospho-L-aspartate + ADP</text>
        <dbReference type="Rhea" id="RHEA:23776"/>
        <dbReference type="ChEBI" id="CHEBI:29991"/>
        <dbReference type="ChEBI" id="CHEBI:30616"/>
        <dbReference type="ChEBI" id="CHEBI:57535"/>
        <dbReference type="ChEBI" id="CHEBI:456216"/>
        <dbReference type="EC" id="2.7.2.4"/>
    </reaction>
    <physiologicalReaction direction="left-to-right" evidence="25">
        <dbReference type="Rhea" id="RHEA:23777"/>
    </physiologicalReaction>
</comment>
<dbReference type="NCBIfam" id="TIGR00657">
    <property type="entry name" value="asp_kinases"/>
    <property type="match status" value="1"/>
</dbReference>
<dbReference type="PROSITE" id="PS51671">
    <property type="entry name" value="ACT"/>
    <property type="match status" value="1"/>
</dbReference>
<comment type="similarity">
    <text evidence="7">In the C-terminal section; belongs to the homoserine dehydrogenase family.</text>
</comment>
<dbReference type="InterPro" id="IPR011147">
    <property type="entry name" value="Bifunc_Aspkin/hSer_DH"/>
</dbReference>
<comment type="pathway">
    <text evidence="4">Amino-acid biosynthesis; L-threonine biosynthesis; L-threonine from L-aspartate: step 3/5.</text>
</comment>
<dbReference type="PROSITE" id="PS01042">
    <property type="entry name" value="HOMOSER_DHGENASE"/>
    <property type="match status" value="1"/>
</dbReference>
<dbReference type="Proteomes" id="UP000262142">
    <property type="component" value="Unassembled WGS sequence"/>
</dbReference>
<evidence type="ECO:0000256" key="6">
    <source>
        <dbReference type="ARBA" id="ARBA00005139"/>
    </source>
</evidence>
<evidence type="ECO:0000259" key="28">
    <source>
        <dbReference type="PROSITE" id="PS51671"/>
    </source>
</evidence>
<dbReference type="InterPro" id="IPR049638">
    <property type="entry name" value="AK-HD"/>
</dbReference>
<dbReference type="InterPro" id="IPR019811">
    <property type="entry name" value="HDH_CS"/>
</dbReference>
<dbReference type="Gene3D" id="3.40.1160.10">
    <property type="entry name" value="Acetylglutamate kinase-like"/>
    <property type="match status" value="1"/>
</dbReference>
<comment type="cofactor">
    <cofactor evidence="1">
        <name>a metal cation</name>
        <dbReference type="ChEBI" id="CHEBI:25213"/>
    </cofactor>
</comment>
<sequence>MKIIKFGGKSLENGKGISQTIKIIQRNYQQNTNLAIVVSARGKATDELLHLIALAKKGEDFSAEWADFQTKQNHLSLISLQKYFDEVETLLSGIKLLEECSDKTQDRILAYGEIISVNYLTAQLEKNGIAAKAIDAGDLFLTNDEFGNAAVNFAISEAKTQAYFNSLEPHILPIVTGFIAKNSHGERTTLGRNGSNYSASLLANFLNADLLENYTHVDGIFTGNPDEIHEAIKIEQLSYADAAELAQFGANILHAKTIEPLQQKNIALKILNTFGDDAQTGTLISANPEDKTVRALASLKNKALIHFKGKGLLGKVGVDGRIFKAFQNNNISVGMISQGSSERGIAMVVSEDQAEKAVKSLKQEFKEDIEKGDVDEIFAEKGLGVLAIIGLNLNLFDKPYRSLVRNQITPKLFNNTITGNTICLLLTEKELNKAIQVIHGELFDQPKKVHIAVIGHGLVGKTLIEQILVQRKSILEEKNIDLRIFAIANSQKVLLAVNGVQENWEELKKKIPQNTDIQKYIISFAQQNALENLIMIDNTASENVAKSYALFAENGFDIVSSNKIANTLPYSDYQKFRKILRRNNKKYYYETNVGAGLPLIDTIKLLHLSGENITRIKGVFSGSLSYIFNHYSIENKTFEEVVLEAKEKGYTEPDPREDLSGNDVARKLLILARELKIPSEFEDVQIQNLIPEALKSLPKEEFFERMHEMNPIYQQEKDALQDNEVLRYVGDLQWDNENQTSSLEVKLVKASQASALGQIKGADSIFEIYTESYGDQPLVIQGAGAGAKVTARGVFGDVLRISEILD</sequence>
<dbReference type="Gene3D" id="3.30.2130.10">
    <property type="entry name" value="VC0802-like"/>
    <property type="match status" value="1"/>
</dbReference>
<comment type="subunit">
    <text evidence="9">Homotetramer.</text>
</comment>
<keyword evidence="16" id="KW-0067">ATP-binding</keyword>
<dbReference type="GO" id="GO:0004412">
    <property type="term" value="F:homoserine dehydrogenase activity"/>
    <property type="evidence" value="ECO:0007669"/>
    <property type="project" value="UniProtKB-EC"/>
</dbReference>
<evidence type="ECO:0000256" key="25">
    <source>
        <dbReference type="ARBA" id="ARBA00048561"/>
    </source>
</evidence>
<feature type="domain" description="ACT" evidence="28">
    <location>
        <begin position="307"/>
        <end position="379"/>
    </location>
</feature>
<dbReference type="PIRSF" id="PIRSF000727">
    <property type="entry name" value="ThrA"/>
    <property type="match status" value="1"/>
</dbReference>
<evidence type="ECO:0000256" key="11">
    <source>
        <dbReference type="ARBA" id="ARBA00022679"/>
    </source>
</evidence>
<evidence type="ECO:0000256" key="18">
    <source>
        <dbReference type="ARBA" id="ARBA00023002"/>
    </source>
</evidence>
<evidence type="ECO:0000256" key="3">
    <source>
        <dbReference type="ARBA" id="ARBA00004986"/>
    </source>
</evidence>
<keyword evidence="30" id="KW-1185">Reference proteome</keyword>
<evidence type="ECO:0000256" key="20">
    <source>
        <dbReference type="ARBA" id="ARBA00023053"/>
    </source>
</evidence>
<keyword evidence="17" id="KW-0521">NADP</keyword>
<comment type="function">
    <text evidence="24">Bifunctional aspartate kinase and homoserine dehydrogenase that catalyzes the first and the third steps toward the synthesis of lysine, methionine and threonine from aspartate.</text>
</comment>
<dbReference type="UniPathway" id="UPA00034">
    <property type="reaction ID" value="UER00015"/>
</dbReference>
<evidence type="ECO:0000256" key="13">
    <source>
        <dbReference type="ARBA" id="ARBA00022723"/>
    </source>
</evidence>
<evidence type="ECO:0000256" key="12">
    <source>
        <dbReference type="ARBA" id="ARBA00022697"/>
    </source>
</evidence>
<keyword evidence="12" id="KW-0791">Threonine biosynthesis</keyword>
<dbReference type="GO" id="GO:0009090">
    <property type="term" value="P:homoserine biosynthetic process"/>
    <property type="evidence" value="ECO:0007669"/>
    <property type="project" value="UniProtKB-ARBA"/>
</dbReference>
<dbReference type="Gene3D" id="3.40.50.720">
    <property type="entry name" value="NAD(P)-binding Rossmann-like Domain"/>
    <property type="match status" value="1"/>
</dbReference>
<evidence type="ECO:0000313" key="30">
    <source>
        <dbReference type="Proteomes" id="UP000262142"/>
    </source>
</evidence>
<dbReference type="InterPro" id="IPR045865">
    <property type="entry name" value="ACT-like_dom_sf"/>
</dbReference>
<dbReference type="InterPro" id="IPR005106">
    <property type="entry name" value="Asp/hSer_DH_NAD-bd"/>
</dbReference>
<dbReference type="InterPro" id="IPR001342">
    <property type="entry name" value="HDH_cat"/>
</dbReference>
<evidence type="ECO:0000256" key="17">
    <source>
        <dbReference type="ARBA" id="ARBA00022857"/>
    </source>
</evidence>
<dbReference type="Gene3D" id="3.30.360.10">
    <property type="entry name" value="Dihydrodipicolinate Reductase, domain 2"/>
    <property type="match status" value="1"/>
</dbReference>
<dbReference type="CDD" id="cd04921">
    <property type="entry name" value="ACT_AKi-HSDH-ThrA-like_1"/>
    <property type="match status" value="1"/>
</dbReference>
<evidence type="ECO:0000256" key="2">
    <source>
        <dbReference type="ARBA" id="ARBA00004766"/>
    </source>
</evidence>
<dbReference type="InterPro" id="IPR002912">
    <property type="entry name" value="ACT_dom"/>
</dbReference>
<evidence type="ECO:0000256" key="22">
    <source>
        <dbReference type="ARBA" id="ARBA00023167"/>
    </source>
</evidence>
<keyword evidence="11" id="KW-0808">Transferase</keyword>
<dbReference type="InterPro" id="IPR001048">
    <property type="entry name" value="Asp/Glu/Uridylate_kinase"/>
</dbReference>
<proteinExistence type="inferred from homology"/>
<name>A0A383U0A1_9FLAO</name>
<comment type="pathway">
    <text evidence="6">Amino-acid biosynthesis; L-threonine biosynthesis; L-threonine from L-aspartate: step 1/5.</text>
</comment>
<evidence type="ECO:0000256" key="10">
    <source>
        <dbReference type="ARBA" id="ARBA00022605"/>
    </source>
</evidence>
<evidence type="ECO:0000256" key="26">
    <source>
        <dbReference type="ARBA" id="ARBA00048841"/>
    </source>
</evidence>
<dbReference type="InterPro" id="IPR036393">
    <property type="entry name" value="AceGlu_kinase-like_sf"/>
</dbReference>
<evidence type="ECO:0000256" key="27">
    <source>
        <dbReference type="ARBA" id="ARBA00049031"/>
    </source>
</evidence>
<dbReference type="UniPathway" id="UPA00051">
    <property type="reaction ID" value="UER00465"/>
</dbReference>
<evidence type="ECO:0000256" key="5">
    <source>
        <dbReference type="ARBA" id="ARBA00005062"/>
    </source>
</evidence>
<dbReference type="EMBL" id="UNSC01000004">
    <property type="protein sequence ID" value="SZD73027.1"/>
    <property type="molecule type" value="Genomic_DNA"/>
</dbReference>
<dbReference type="Pfam" id="PF22468">
    <property type="entry name" value="ACT_9"/>
    <property type="match status" value="1"/>
</dbReference>
<dbReference type="SUPFAM" id="SSF55347">
    <property type="entry name" value="Glyceraldehyde-3-phosphate dehydrogenase-like, C-terminal domain"/>
    <property type="match status" value="1"/>
</dbReference>
<dbReference type="Pfam" id="PF03447">
    <property type="entry name" value="NAD_binding_3"/>
    <property type="match status" value="1"/>
</dbReference>
<keyword evidence="15 29" id="KW-0418">Kinase</keyword>
<dbReference type="InterPro" id="IPR054352">
    <property type="entry name" value="ACT_Aspartokinase"/>
</dbReference>
<comment type="similarity">
    <text evidence="8">In the N-terminal section; belongs to the aspartokinase family.</text>
</comment>
<organism evidence="29 30">
    <name type="scientific">Candidatus Ornithobacterium hominis</name>
    <dbReference type="NCBI Taxonomy" id="2497989"/>
    <lineage>
        <taxon>Bacteria</taxon>
        <taxon>Pseudomonadati</taxon>
        <taxon>Bacteroidota</taxon>
        <taxon>Flavobacteriia</taxon>
        <taxon>Flavobacteriales</taxon>
        <taxon>Weeksellaceae</taxon>
        <taxon>Ornithobacterium</taxon>
    </lineage>
</organism>
<evidence type="ECO:0000256" key="4">
    <source>
        <dbReference type="ARBA" id="ARBA00005056"/>
    </source>
</evidence>
<dbReference type="AlphaFoldDB" id="A0A383U0A1"/>
<accession>A0A383U0A1</accession>
<comment type="pathway">
    <text evidence="2">Amino-acid biosynthesis; L-lysine biosynthesis via DAP pathway; (S)-tetrahydrodipicolinate from L-aspartate: step 1/4.</text>
</comment>
<keyword evidence="21" id="KW-0457">Lysine biosynthesis</keyword>
<dbReference type="SUPFAM" id="SSF51735">
    <property type="entry name" value="NAD(P)-binding Rossmann-fold domains"/>
    <property type="match status" value="1"/>
</dbReference>
<evidence type="ECO:0000256" key="7">
    <source>
        <dbReference type="ARBA" id="ARBA00007952"/>
    </source>
</evidence>
<evidence type="ECO:0000256" key="9">
    <source>
        <dbReference type="ARBA" id="ARBA00011881"/>
    </source>
</evidence>
<evidence type="ECO:0000256" key="21">
    <source>
        <dbReference type="ARBA" id="ARBA00023154"/>
    </source>
</evidence>
<evidence type="ECO:0000256" key="15">
    <source>
        <dbReference type="ARBA" id="ARBA00022777"/>
    </source>
</evidence>
<dbReference type="GO" id="GO:0009088">
    <property type="term" value="P:threonine biosynthetic process"/>
    <property type="evidence" value="ECO:0007669"/>
    <property type="project" value="UniProtKB-UniPathway"/>
</dbReference>
<comment type="pathway">
    <text evidence="5">Amino-acid biosynthesis; L-methionine biosynthesis via de novo pathway; L-homoserine from L-aspartate: step 3/3.</text>
</comment>
<comment type="catalytic activity">
    <reaction evidence="27">
        <text>L-homoserine + NAD(+) = L-aspartate 4-semialdehyde + NADH + H(+)</text>
        <dbReference type="Rhea" id="RHEA:15757"/>
        <dbReference type="ChEBI" id="CHEBI:15378"/>
        <dbReference type="ChEBI" id="CHEBI:57476"/>
        <dbReference type="ChEBI" id="CHEBI:57540"/>
        <dbReference type="ChEBI" id="CHEBI:57945"/>
        <dbReference type="ChEBI" id="CHEBI:537519"/>
        <dbReference type="EC" id="1.1.1.3"/>
    </reaction>
    <physiologicalReaction direction="right-to-left" evidence="27">
        <dbReference type="Rhea" id="RHEA:15759"/>
    </physiologicalReaction>
</comment>
<evidence type="ECO:0000256" key="19">
    <source>
        <dbReference type="ARBA" id="ARBA00023027"/>
    </source>
</evidence>
<keyword evidence="19" id="KW-0520">NAD</keyword>
<reference evidence="29 30" key="1">
    <citation type="submission" date="2018-09" db="EMBL/GenBank/DDBJ databases">
        <authorList>
            <consortium name="Pathogen Informatics"/>
        </authorList>
    </citation>
    <scope>NUCLEOTIDE SEQUENCE [LARGE SCALE GENOMIC DNA]</scope>
    <source>
        <strain evidence="29 30">OH-22767</strain>
    </source>
</reference>
<evidence type="ECO:0000256" key="14">
    <source>
        <dbReference type="ARBA" id="ARBA00022741"/>
    </source>
</evidence>
<comment type="catalytic activity">
    <reaction evidence="26">
        <text>L-homoserine + NADP(+) = L-aspartate 4-semialdehyde + NADPH + H(+)</text>
        <dbReference type="Rhea" id="RHEA:15761"/>
        <dbReference type="ChEBI" id="CHEBI:15378"/>
        <dbReference type="ChEBI" id="CHEBI:57476"/>
        <dbReference type="ChEBI" id="CHEBI:57783"/>
        <dbReference type="ChEBI" id="CHEBI:58349"/>
        <dbReference type="ChEBI" id="CHEBI:537519"/>
        <dbReference type="EC" id="1.1.1.3"/>
    </reaction>
    <physiologicalReaction direction="right-to-left" evidence="26">
        <dbReference type="Rhea" id="RHEA:15763"/>
    </physiologicalReaction>
</comment>
<dbReference type="Pfam" id="PF00696">
    <property type="entry name" value="AA_kinase"/>
    <property type="match status" value="1"/>
</dbReference>
<dbReference type="InterPro" id="IPR001341">
    <property type="entry name" value="Asp_kinase"/>
</dbReference>
<dbReference type="GO" id="GO:0005524">
    <property type="term" value="F:ATP binding"/>
    <property type="evidence" value="ECO:0007669"/>
    <property type="project" value="UniProtKB-KW"/>
</dbReference>
<dbReference type="Pfam" id="PF00742">
    <property type="entry name" value="Homoserine_dh"/>
    <property type="match status" value="1"/>
</dbReference>
<dbReference type="SUPFAM" id="SSF53633">
    <property type="entry name" value="Carbamate kinase-like"/>
    <property type="match status" value="1"/>
</dbReference>
<dbReference type="UniPathway" id="UPA00050">
    <property type="reaction ID" value="UER00063"/>
</dbReference>
<dbReference type="InterPro" id="IPR036291">
    <property type="entry name" value="NAD(P)-bd_dom_sf"/>
</dbReference>
<evidence type="ECO:0000313" key="29">
    <source>
        <dbReference type="EMBL" id="SZD73027.1"/>
    </source>
</evidence>
<dbReference type="PANTHER" id="PTHR43070:SF5">
    <property type="entry name" value="HOMOSERINE DEHYDROGENASE"/>
    <property type="match status" value="1"/>
</dbReference>
<evidence type="ECO:0000256" key="16">
    <source>
        <dbReference type="ARBA" id="ARBA00022840"/>
    </source>
</evidence>
<evidence type="ECO:0000256" key="23">
    <source>
        <dbReference type="ARBA" id="ARBA00023268"/>
    </source>
</evidence>
<comment type="pathway">
    <text evidence="3">Amino-acid biosynthesis; L-methionine biosynthesis via de novo pathway; L-homoserine from L-aspartate: step 1/3.</text>
</comment>
<dbReference type="OrthoDB" id="9799110at2"/>
<keyword evidence="14" id="KW-0547">Nucleotide-binding</keyword>
<dbReference type="FunFam" id="3.30.360.10:FF:000006">
    <property type="entry name" value="Bifunctional aspartokinase/homoserine dehydrogenase"/>
    <property type="match status" value="1"/>
</dbReference>
<evidence type="ECO:0000256" key="8">
    <source>
        <dbReference type="ARBA" id="ARBA00010046"/>
    </source>
</evidence>
<evidence type="ECO:0000256" key="24">
    <source>
        <dbReference type="ARBA" id="ARBA00044938"/>
    </source>
</evidence>
<dbReference type="PANTHER" id="PTHR43070">
    <property type="match status" value="1"/>
</dbReference>
<protein>
    <submittedName>
        <fullName evidence="29">Aspartokinase I/homoserine dehydrogenase I</fullName>
    </submittedName>
</protein>
<dbReference type="GO" id="GO:0009086">
    <property type="term" value="P:methionine biosynthetic process"/>
    <property type="evidence" value="ECO:0007669"/>
    <property type="project" value="UniProtKB-KW"/>
</dbReference>
<gene>
    <name evidence="29" type="primary">thrA</name>
    <name evidence="29" type="ORF">SAMEA104719789_01121</name>
</gene>
<dbReference type="GO" id="GO:0004072">
    <property type="term" value="F:aspartate kinase activity"/>
    <property type="evidence" value="ECO:0007669"/>
    <property type="project" value="UniProtKB-EC"/>
</dbReference>
<keyword evidence="20" id="KW-0915">Sodium</keyword>
<dbReference type="GO" id="GO:0046872">
    <property type="term" value="F:metal ion binding"/>
    <property type="evidence" value="ECO:0007669"/>
    <property type="project" value="UniProtKB-KW"/>
</dbReference>
<dbReference type="RefSeq" id="WP_119059421.1">
    <property type="nucleotide sequence ID" value="NZ_UNSC01000004.1"/>
</dbReference>
<evidence type="ECO:0000256" key="1">
    <source>
        <dbReference type="ARBA" id="ARBA00001920"/>
    </source>
</evidence>
<dbReference type="NCBIfam" id="NF006959">
    <property type="entry name" value="PRK09436.1"/>
    <property type="match status" value="1"/>
</dbReference>
<keyword evidence="18" id="KW-0560">Oxidoreductase</keyword>